<dbReference type="PANTHER" id="PTHR30055">
    <property type="entry name" value="HTH-TYPE TRANSCRIPTIONAL REGULATOR RUTR"/>
    <property type="match status" value="1"/>
</dbReference>
<dbReference type="Gene3D" id="1.10.10.60">
    <property type="entry name" value="Homeodomain-like"/>
    <property type="match status" value="1"/>
</dbReference>
<evidence type="ECO:0000256" key="2">
    <source>
        <dbReference type="PROSITE-ProRule" id="PRU00335"/>
    </source>
</evidence>
<protein>
    <submittedName>
        <fullName evidence="4">TetR family transcriptional regulator</fullName>
    </submittedName>
</protein>
<evidence type="ECO:0000256" key="1">
    <source>
        <dbReference type="ARBA" id="ARBA00023125"/>
    </source>
</evidence>
<name>A0A934NGT4_9BACT</name>
<dbReference type="AlphaFoldDB" id="A0A934NGT4"/>
<dbReference type="InterPro" id="IPR036271">
    <property type="entry name" value="Tet_transcr_reg_TetR-rel_C_sf"/>
</dbReference>
<dbReference type="InterPro" id="IPR041678">
    <property type="entry name" value="TetR_C_16"/>
</dbReference>
<dbReference type="PANTHER" id="PTHR30055:SF235">
    <property type="entry name" value="TRANSCRIPTIONAL REGULATORY PROTEIN"/>
    <property type="match status" value="1"/>
</dbReference>
<dbReference type="GO" id="GO:0000976">
    <property type="term" value="F:transcription cis-regulatory region binding"/>
    <property type="evidence" value="ECO:0007669"/>
    <property type="project" value="TreeGrafter"/>
</dbReference>
<dbReference type="Gene3D" id="1.10.357.10">
    <property type="entry name" value="Tetracycline Repressor, domain 2"/>
    <property type="match status" value="1"/>
</dbReference>
<evidence type="ECO:0000313" key="5">
    <source>
        <dbReference type="Proteomes" id="UP000620075"/>
    </source>
</evidence>
<dbReference type="Proteomes" id="UP000620075">
    <property type="component" value="Unassembled WGS sequence"/>
</dbReference>
<dbReference type="InterPro" id="IPR001647">
    <property type="entry name" value="HTH_TetR"/>
</dbReference>
<dbReference type="SUPFAM" id="SSF48498">
    <property type="entry name" value="Tetracyclin repressor-like, C-terminal domain"/>
    <property type="match status" value="1"/>
</dbReference>
<dbReference type="InterPro" id="IPR050109">
    <property type="entry name" value="HTH-type_TetR-like_transc_reg"/>
</dbReference>
<feature type="domain" description="HTH tetR-type" evidence="3">
    <location>
        <begin position="14"/>
        <end position="74"/>
    </location>
</feature>
<organism evidence="4 5">
    <name type="scientific">Candidatus Dormiibacter inghamiae</name>
    <dbReference type="NCBI Taxonomy" id="3127013"/>
    <lineage>
        <taxon>Bacteria</taxon>
        <taxon>Bacillati</taxon>
        <taxon>Candidatus Dormiibacterota</taxon>
        <taxon>Candidatus Dormibacteria</taxon>
        <taxon>Candidatus Dormibacterales</taxon>
        <taxon>Candidatus Dormibacteraceae</taxon>
        <taxon>Candidatus Dormiibacter</taxon>
    </lineage>
</organism>
<evidence type="ECO:0000259" key="3">
    <source>
        <dbReference type="PROSITE" id="PS50977"/>
    </source>
</evidence>
<proteinExistence type="predicted"/>
<dbReference type="PROSITE" id="PS50977">
    <property type="entry name" value="HTH_TETR_2"/>
    <property type="match status" value="1"/>
</dbReference>
<dbReference type="Pfam" id="PF00440">
    <property type="entry name" value="TetR_N"/>
    <property type="match status" value="1"/>
</dbReference>
<dbReference type="GO" id="GO:0003700">
    <property type="term" value="F:DNA-binding transcription factor activity"/>
    <property type="evidence" value="ECO:0007669"/>
    <property type="project" value="TreeGrafter"/>
</dbReference>
<evidence type="ECO:0000313" key="4">
    <source>
        <dbReference type="EMBL" id="MBJ7602602.1"/>
    </source>
</evidence>
<sequence length="194" mass="21100">MGNGQTAGRRPGPTQTRAMVLAAARQLFSDLGYDRTTIRGIAREAGVDPALVHHFFGRKEDVFLKALEIPFQPADLIARVVGAGPRNSLAERLLRVFLGLWEDPGSRLRMQALIRSATTSQQGADLLRQFLTATVLSRIADAVGVPRLRITLVGSHLVGIAIVRYVLGVEPLASASQEEIVELVAPTIQRYLDP</sequence>
<dbReference type="SUPFAM" id="SSF46689">
    <property type="entry name" value="Homeodomain-like"/>
    <property type="match status" value="1"/>
</dbReference>
<dbReference type="InterPro" id="IPR009057">
    <property type="entry name" value="Homeodomain-like_sf"/>
</dbReference>
<comment type="caution">
    <text evidence="4">The sequence shown here is derived from an EMBL/GenBank/DDBJ whole genome shotgun (WGS) entry which is preliminary data.</text>
</comment>
<keyword evidence="1 2" id="KW-0238">DNA-binding</keyword>
<accession>A0A934NGT4</accession>
<dbReference type="EMBL" id="JAEKNQ010000021">
    <property type="protein sequence ID" value="MBJ7602602.1"/>
    <property type="molecule type" value="Genomic_DNA"/>
</dbReference>
<dbReference type="PRINTS" id="PR00455">
    <property type="entry name" value="HTHTETR"/>
</dbReference>
<gene>
    <name evidence="4" type="ORF">JF888_05345</name>
</gene>
<reference evidence="4 5" key="1">
    <citation type="submission" date="2020-10" db="EMBL/GenBank/DDBJ databases">
        <title>Ca. Dormibacterota MAGs.</title>
        <authorList>
            <person name="Montgomery K."/>
        </authorList>
    </citation>
    <scope>NUCLEOTIDE SEQUENCE [LARGE SCALE GENOMIC DNA]</scope>
    <source>
        <strain evidence="4">SC8811_S16_3</strain>
    </source>
</reference>
<dbReference type="Pfam" id="PF17920">
    <property type="entry name" value="TetR_C_16"/>
    <property type="match status" value="1"/>
</dbReference>
<feature type="DNA-binding region" description="H-T-H motif" evidence="2">
    <location>
        <begin position="37"/>
        <end position="56"/>
    </location>
</feature>